<evidence type="ECO:0000313" key="4">
    <source>
        <dbReference type="Proteomes" id="UP000266385"/>
    </source>
</evidence>
<dbReference type="PANTHER" id="PTHR43135:SF3">
    <property type="entry name" value="ALPHA-D-RIBOSE 1-METHYLPHOSPHONATE 5-TRIPHOSPHATE DIPHOSPHATASE"/>
    <property type="match status" value="1"/>
</dbReference>
<dbReference type="AlphaFoldDB" id="A0A399RCV0"/>
<dbReference type="InterPro" id="IPR011059">
    <property type="entry name" value="Metal-dep_hydrolase_composite"/>
</dbReference>
<dbReference type="EMBL" id="QWFX01000013">
    <property type="protein sequence ID" value="RIJ28414.1"/>
    <property type="molecule type" value="Genomic_DNA"/>
</dbReference>
<reference evidence="3 4" key="1">
    <citation type="submission" date="2018-08" db="EMBL/GenBank/DDBJ databases">
        <title>Henriciella mobilis sp. nov., isolated from seawater.</title>
        <authorList>
            <person name="Cheng H."/>
            <person name="Wu Y.-H."/>
            <person name="Xu X.-W."/>
            <person name="Guo L.-L."/>
        </authorList>
    </citation>
    <scope>NUCLEOTIDE SEQUENCE [LARGE SCALE GENOMIC DNA]</scope>
    <source>
        <strain evidence="3 4">JN25</strain>
    </source>
</reference>
<dbReference type="InterPro" id="IPR032466">
    <property type="entry name" value="Metal_Hydrolase"/>
</dbReference>
<feature type="signal peptide" evidence="1">
    <location>
        <begin position="1"/>
        <end position="19"/>
    </location>
</feature>
<comment type="caution">
    <text evidence="3">The sequence shown here is derived from an EMBL/GenBank/DDBJ whole genome shotgun (WGS) entry which is preliminary data.</text>
</comment>
<gene>
    <name evidence="3" type="ORF">D1223_13585</name>
</gene>
<feature type="chain" id="PRO_5017304211" description="Amidohydrolase-related domain-containing protein" evidence="1">
    <location>
        <begin position="20"/>
        <end position="484"/>
    </location>
</feature>
<evidence type="ECO:0000313" key="3">
    <source>
        <dbReference type="EMBL" id="RIJ28414.1"/>
    </source>
</evidence>
<dbReference type="SUPFAM" id="SSF51338">
    <property type="entry name" value="Composite domain of metallo-dependent hydrolases"/>
    <property type="match status" value="1"/>
</dbReference>
<dbReference type="Gene3D" id="2.30.40.10">
    <property type="entry name" value="Urease, subunit C, domain 1"/>
    <property type="match status" value="1"/>
</dbReference>
<evidence type="ECO:0000259" key="2">
    <source>
        <dbReference type="Pfam" id="PF01979"/>
    </source>
</evidence>
<dbReference type="PANTHER" id="PTHR43135">
    <property type="entry name" value="ALPHA-D-RIBOSE 1-METHYLPHOSPHONATE 5-TRIPHOSPHATE DIPHOSPHATASE"/>
    <property type="match status" value="1"/>
</dbReference>
<dbReference type="Gene3D" id="3.40.50.10910">
    <property type="entry name" value="Amidohydrolase"/>
    <property type="match status" value="1"/>
</dbReference>
<dbReference type="SUPFAM" id="SSF51556">
    <property type="entry name" value="Metallo-dependent hydrolases"/>
    <property type="match status" value="1"/>
</dbReference>
<evidence type="ECO:0000256" key="1">
    <source>
        <dbReference type="SAM" id="SignalP"/>
    </source>
</evidence>
<protein>
    <recommendedName>
        <fullName evidence="2">Amidohydrolase-related domain-containing protein</fullName>
    </recommendedName>
</protein>
<dbReference type="Proteomes" id="UP000266385">
    <property type="component" value="Unassembled WGS sequence"/>
</dbReference>
<dbReference type="Gene3D" id="1.20.58.520">
    <property type="entry name" value="Amidohydrolase"/>
    <property type="match status" value="1"/>
</dbReference>
<feature type="domain" description="Amidohydrolase-related" evidence="2">
    <location>
        <begin position="86"/>
        <end position="438"/>
    </location>
</feature>
<dbReference type="Pfam" id="PF01979">
    <property type="entry name" value="Amidohydro_1"/>
    <property type="match status" value="1"/>
</dbReference>
<keyword evidence="1" id="KW-0732">Signal</keyword>
<dbReference type="RefSeq" id="WP_119376950.1">
    <property type="nucleotide sequence ID" value="NZ_QWFX01000013.1"/>
</dbReference>
<proteinExistence type="predicted"/>
<accession>A0A399RCV0</accession>
<organism evidence="3 4">
    <name type="scientific">Henriciella mobilis</name>
    <dbReference type="NCBI Taxonomy" id="2305467"/>
    <lineage>
        <taxon>Bacteria</taxon>
        <taxon>Pseudomonadati</taxon>
        <taxon>Pseudomonadota</taxon>
        <taxon>Alphaproteobacteria</taxon>
        <taxon>Hyphomonadales</taxon>
        <taxon>Hyphomonadaceae</taxon>
        <taxon>Henriciella</taxon>
    </lineage>
</organism>
<dbReference type="GO" id="GO:0016810">
    <property type="term" value="F:hydrolase activity, acting on carbon-nitrogen (but not peptide) bonds"/>
    <property type="evidence" value="ECO:0007669"/>
    <property type="project" value="InterPro"/>
</dbReference>
<dbReference type="InterPro" id="IPR051781">
    <property type="entry name" value="Metallo-dep_Hydrolase"/>
</dbReference>
<keyword evidence="4" id="KW-1185">Reference proteome</keyword>
<dbReference type="PROSITE" id="PS51257">
    <property type="entry name" value="PROKAR_LIPOPROTEIN"/>
    <property type="match status" value="1"/>
</dbReference>
<dbReference type="Gene3D" id="3.30.110.90">
    <property type="entry name" value="Amidohydrolase"/>
    <property type="match status" value="1"/>
</dbReference>
<dbReference type="OrthoDB" id="9765769at2"/>
<sequence length="484" mass="51693">MRRGCVRLAGACLALLAVACTGKEPGAGTDTGSLLITNARLVDLSGETPSILDEASLLVRDGRIAAIGDASARFEAPQVIDAEGRTITPGLADMHVHVWDEAELGAYMSYGVTTIRNLSGMPFHLDLAREIDAGERIGPRLLTSGPILNSAGPNAQLNHKMVEDTDAARAAVDWQAQAGFTRIKVYSNLRADAYAAVLEAARAHGMAVTGHTPEGERRPGMPLTEAFDIPFEDILDDGFETIEHVESIVWHGLRSRHDEAAARALARKIAAAGVPVTPTRVAHRNLLRMAETRGDAGRREGMDLLNPFVQAMEQPVKDRWANSSSSRLAENDAFQARVTGIFNEEGVLLVAGSDAGIFINVPGQSLVDELALLVDAGLEPYEALQTATWNAALILGEEARHGCMANGCAADLVMYTCDPLQDIACVGDLVGVVRAGRWLSRDDLFALREAAKRHDIARTQANLMAGLQAQGTPLPEIPGRPAAQ</sequence>
<dbReference type="InterPro" id="IPR006680">
    <property type="entry name" value="Amidohydro-rel"/>
</dbReference>
<name>A0A399RCV0_9PROT</name>